<name>A0A8S5MT82_9CAUD</name>
<reference evidence="1" key="1">
    <citation type="journal article" date="2021" name="Proc. Natl. Acad. Sci. U.S.A.">
        <title>A Catalog of Tens of Thousands of Viruses from Human Metagenomes Reveals Hidden Associations with Chronic Diseases.</title>
        <authorList>
            <person name="Tisza M.J."/>
            <person name="Buck C.B."/>
        </authorList>
    </citation>
    <scope>NUCLEOTIDE SEQUENCE</scope>
    <source>
        <strain evidence="1">CtDcW16</strain>
    </source>
</reference>
<evidence type="ECO:0000313" key="1">
    <source>
        <dbReference type="EMBL" id="DAD85452.1"/>
    </source>
</evidence>
<organism evidence="1">
    <name type="scientific">Siphoviridae sp. ctDcW16</name>
    <dbReference type="NCBI Taxonomy" id="2826199"/>
    <lineage>
        <taxon>Viruses</taxon>
        <taxon>Duplodnaviria</taxon>
        <taxon>Heunggongvirae</taxon>
        <taxon>Uroviricota</taxon>
        <taxon>Caudoviricetes</taxon>
    </lineage>
</organism>
<proteinExistence type="predicted"/>
<sequence>MKQTLEEAAMQELNSSYAIIVDGELVYQRQAMLNMFKKGAEWQAEQSPWIKAKDQLPDVDENNISEQSEPVLVILSAKGHYEPEILVYNKYYHVWDTSDADDYSCNISDDDLWMPIPKFNE</sequence>
<protein>
    <recommendedName>
        <fullName evidence="2">DUF551 domain-containing protein</fullName>
    </recommendedName>
</protein>
<dbReference type="EMBL" id="BK014983">
    <property type="protein sequence ID" value="DAD85452.1"/>
    <property type="molecule type" value="Genomic_DNA"/>
</dbReference>
<evidence type="ECO:0008006" key="2">
    <source>
        <dbReference type="Google" id="ProtNLM"/>
    </source>
</evidence>
<accession>A0A8S5MT82</accession>